<evidence type="ECO:0000313" key="2">
    <source>
        <dbReference type="EMBL" id="KAF5747931.1"/>
    </source>
</evidence>
<keyword evidence="3" id="KW-1185">Reference proteome</keyword>
<dbReference type="PANTHER" id="PTHR31482:SF18">
    <property type="entry name" value="ESTS AU081301(E20138)"/>
    <property type="match status" value="1"/>
</dbReference>
<proteinExistence type="predicted"/>
<accession>A0A7J7DNL6</accession>
<comment type="caution">
    <text evidence="2">The sequence shown here is derived from an EMBL/GenBank/DDBJ whole genome shotgun (WGS) entry which is preliminary data.</text>
</comment>
<dbReference type="InterPro" id="IPR036047">
    <property type="entry name" value="F-box-like_dom_sf"/>
</dbReference>
<dbReference type="PANTHER" id="PTHR31482">
    <property type="entry name" value="ESTS AU081301(E20138)"/>
    <property type="match status" value="1"/>
</dbReference>
<reference evidence="2 3" key="1">
    <citation type="journal article" date="2020" name="Nat. Commun.">
        <title>Genome of Tripterygium wilfordii and identification of cytochrome P450 involved in triptolide biosynthesis.</title>
        <authorList>
            <person name="Tu L."/>
            <person name="Su P."/>
            <person name="Zhang Z."/>
            <person name="Gao L."/>
            <person name="Wang J."/>
            <person name="Hu T."/>
            <person name="Zhou J."/>
            <person name="Zhang Y."/>
            <person name="Zhao Y."/>
            <person name="Liu Y."/>
            <person name="Song Y."/>
            <person name="Tong Y."/>
            <person name="Lu Y."/>
            <person name="Yang J."/>
            <person name="Xu C."/>
            <person name="Jia M."/>
            <person name="Peters R.J."/>
            <person name="Huang L."/>
            <person name="Gao W."/>
        </authorList>
    </citation>
    <scope>NUCLEOTIDE SEQUENCE [LARGE SCALE GENOMIC DNA]</scope>
    <source>
        <strain evidence="3">cv. XIE 37</strain>
        <tissue evidence="2">Leaf</tissue>
    </source>
</reference>
<dbReference type="InParanoid" id="A0A7J7DNL6"/>
<dbReference type="Pfam" id="PF00646">
    <property type="entry name" value="F-box"/>
    <property type="match status" value="1"/>
</dbReference>
<dbReference type="EMBL" id="JAAARO010000005">
    <property type="protein sequence ID" value="KAF5747931.1"/>
    <property type="molecule type" value="Genomic_DNA"/>
</dbReference>
<evidence type="ECO:0000313" key="3">
    <source>
        <dbReference type="Proteomes" id="UP000593562"/>
    </source>
</evidence>
<protein>
    <submittedName>
        <fullName evidence="2">F-box family protein isoform 2</fullName>
    </submittedName>
</protein>
<dbReference type="SUPFAM" id="SSF81383">
    <property type="entry name" value="F-box domain"/>
    <property type="match status" value="1"/>
</dbReference>
<sequence>MKSDWRLLSLVWFWEELCSFIVSWLQKGRLAISFYQVSLIMPLKKINHAAKVENVEEERVISLLDWPDLALECVLERLLPAGLCSMAGVCSSLRDRCRSDHLWEKPMKQKWGKLIGDAAYREWQWHLASTKRPRPALLGQNKQKGLLSFVQRIFPLSWIRPRLECD</sequence>
<name>A0A7J7DNL6_TRIWF</name>
<evidence type="ECO:0000259" key="1">
    <source>
        <dbReference type="Pfam" id="PF00646"/>
    </source>
</evidence>
<dbReference type="InterPro" id="IPR001810">
    <property type="entry name" value="F-box_dom"/>
</dbReference>
<gene>
    <name evidence="2" type="ORF">HS088_TW05G00662</name>
</gene>
<dbReference type="Proteomes" id="UP000593562">
    <property type="component" value="Unassembled WGS sequence"/>
</dbReference>
<dbReference type="AlphaFoldDB" id="A0A7J7DNL6"/>
<feature type="domain" description="F-box" evidence="1">
    <location>
        <begin position="63"/>
        <end position="105"/>
    </location>
</feature>
<organism evidence="2 3">
    <name type="scientific">Tripterygium wilfordii</name>
    <name type="common">Thunder God vine</name>
    <dbReference type="NCBI Taxonomy" id="458696"/>
    <lineage>
        <taxon>Eukaryota</taxon>
        <taxon>Viridiplantae</taxon>
        <taxon>Streptophyta</taxon>
        <taxon>Embryophyta</taxon>
        <taxon>Tracheophyta</taxon>
        <taxon>Spermatophyta</taxon>
        <taxon>Magnoliopsida</taxon>
        <taxon>eudicotyledons</taxon>
        <taxon>Gunneridae</taxon>
        <taxon>Pentapetalae</taxon>
        <taxon>rosids</taxon>
        <taxon>fabids</taxon>
        <taxon>Celastrales</taxon>
        <taxon>Celastraceae</taxon>
        <taxon>Tripterygium</taxon>
    </lineage>
</organism>